<protein>
    <recommendedName>
        <fullName evidence="3">Nucleotidyltransferase</fullName>
    </recommendedName>
</protein>
<reference evidence="1 2" key="1">
    <citation type="submission" date="2018-12" db="EMBL/GenBank/DDBJ databases">
        <authorList>
            <person name="Yang Y."/>
        </authorList>
    </citation>
    <scope>NUCLEOTIDE SEQUENCE [LARGE SCALE GENOMIC DNA]</scope>
    <source>
        <strain evidence="1 2">GSF71</strain>
    </source>
</reference>
<dbReference type="EMBL" id="RZIJ01000002">
    <property type="protein sequence ID" value="RUQ75186.1"/>
    <property type="molecule type" value="Genomic_DNA"/>
</dbReference>
<dbReference type="RefSeq" id="WP_126995323.1">
    <property type="nucleotide sequence ID" value="NZ_CP173190.1"/>
</dbReference>
<proteinExistence type="predicted"/>
<evidence type="ECO:0000313" key="1">
    <source>
        <dbReference type="EMBL" id="RUQ75186.1"/>
    </source>
</evidence>
<dbReference type="Proteomes" id="UP000280346">
    <property type="component" value="Unassembled WGS sequence"/>
</dbReference>
<gene>
    <name evidence="1" type="ORF">EJ913_04885</name>
</gene>
<dbReference type="OrthoDB" id="3422944at2"/>
<dbReference type="SUPFAM" id="SSF81301">
    <property type="entry name" value="Nucleotidyltransferase"/>
    <property type="match status" value="1"/>
</dbReference>
<accession>A0A3S0VKW6</accession>
<comment type="caution">
    <text evidence="1">The sequence shown here is derived from an EMBL/GenBank/DDBJ whole genome shotgun (WGS) entry which is preliminary data.</text>
</comment>
<evidence type="ECO:0000313" key="2">
    <source>
        <dbReference type="Proteomes" id="UP000280346"/>
    </source>
</evidence>
<dbReference type="InterPro" id="IPR043519">
    <property type="entry name" value="NT_sf"/>
</dbReference>
<dbReference type="AlphaFoldDB" id="A0A3S0VKW6"/>
<organism evidence="1 2">
    <name type="scientific">Azospirillum doebereinerae</name>
    <dbReference type="NCBI Taxonomy" id="92933"/>
    <lineage>
        <taxon>Bacteria</taxon>
        <taxon>Pseudomonadati</taxon>
        <taxon>Pseudomonadota</taxon>
        <taxon>Alphaproteobacteria</taxon>
        <taxon>Rhodospirillales</taxon>
        <taxon>Azospirillaceae</taxon>
        <taxon>Azospirillum</taxon>
    </lineage>
</organism>
<sequence>MRDEHRDIRPLGRFFDQTSDGRVINPASRDRLVPPWNGVLDELCAVYERELGPRLHSVYLRGSVAFGTAIPGFSDLDSFCLVHPEPGERVVWRALPWSGDTVRRRLGFPCEVEFAMVTLHDDMARANPVLSMMIKTQSLCLRGPDISPALPDCRPGPGMLMDAELLDRDLAAFLADVRIGAALPPGRIQSLMKRILRSGFELVMEREGRYTTSLYLQYRCFSQRYPDRDGDMRQVLDGFLNPEAVRPALPALLGDFGLWLRQEVTAVLSGQWPLRR</sequence>
<evidence type="ECO:0008006" key="3">
    <source>
        <dbReference type="Google" id="ProtNLM"/>
    </source>
</evidence>
<name>A0A3S0VKW6_9PROT</name>
<keyword evidence="2" id="KW-1185">Reference proteome</keyword>